<dbReference type="InterPro" id="IPR036322">
    <property type="entry name" value="WD40_repeat_dom_sf"/>
</dbReference>
<dbReference type="Proteomes" id="UP001333110">
    <property type="component" value="Unassembled WGS sequence"/>
</dbReference>
<dbReference type="PROSITE" id="PS50082">
    <property type="entry name" value="WD_REPEATS_2"/>
    <property type="match status" value="1"/>
</dbReference>
<evidence type="ECO:0000256" key="4">
    <source>
        <dbReference type="ARBA" id="ARBA00039725"/>
    </source>
</evidence>
<accession>A0AAN7NNE8</accession>
<evidence type="ECO:0000256" key="1">
    <source>
        <dbReference type="ARBA" id="ARBA00022574"/>
    </source>
</evidence>
<comment type="caution">
    <text evidence="6">The sequence shown here is derived from an EMBL/GenBank/DDBJ whole genome shotgun (WGS) entry which is preliminary data.</text>
</comment>
<protein>
    <recommendedName>
        <fullName evidence="4">POC1 centriolar protein homolog A</fullName>
    </recommendedName>
</protein>
<reference evidence="6 7" key="1">
    <citation type="journal article" date="2023" name="J. Hered.">
        <title>Chromosome-level genome of the wood stork (Mycteria americana) provides insight into avian chromosome evolution.</title>
        <authorList>
            <person name="Flamio R. Jr."/>
            <person name="Ramstad K.M."/>
        </authorList>
    </citation>
    <scope>NUCLEOTIDE SEQUENCE [LARGE SCALE GENOMIC DNA]</scope>
    <source>
        <strain evidence="6">JAX WOST 10</strain>
    </source>
</reference>
<dbReference type="GO" id="GO:0036064">
    <property type="term" value="C:ciliary basal body"/>
    <property type="evidence" value="ECO:0007669"/>
    <property type="project" value="TreeGrafter"/>
</dbReference>
<dbReference type="EMBL" id="JAUNZN010000010">
    <property type="protein sequence ID" value="KAK4814956.1"/>
    <property type="molecule type" value="Genomic_DNA"/>
</dbReference>
<dbReference type="Gene3D" id="2.130.10.10">
    <property type="entry name" value="YVTN repeat-like/Quinoprotein amine dehydrogenase"/>
    <property type="match status" value="1"/>
</dbReference>
<evidence type="ECO:0000313" key="7">
    <source>
        <dbReference type="Proteomes" id="UP001333110"/>
    </source>
</evidence>
<keyword evidence="7" id="KW-1185">Reference proteome</keyword>
<dbReference type="Pfam" id="PF00400">
    <property type="entry name" value="WD40"/>
    <property type="match status" value="1"/>
</dbReference>
<gene>
    <name evidence="6" type="ORF">QYF61_006900</name>
</gene>
<dbReference type="InterPro" id="IPR050505">
    <property type="entry name" value="WDR55/POC1"/>
</dbReference>
<name>A0AAN7NNE8_MYCAM</name>
<dbReference type="PANTHER" id="PTHR44019">
    <property type="entry name" value="WD REPEAT-CONTAINING PROTEIN 55"/>
    <property type="match status" value="1"/>
</dbReference>
<dbReference type="SMART" id="SM00320">
    <property type="entry name" value="WD40"/>
    <property type="match status" value="1"/>
</dbReference>
<dbReference type="GO" id="GO:0005814">
    <property type="term" value="C:centriole"/>
    <property type="evidence" value="ECO:0007669"/>
    <property type="project" value="TreeGrafter"/>
</dbReference>
<dbReference type="PANTHER" id="PTHR44019:SF2">
    <property type="entry name" value="POC1 CENTRIOLAR PROTEIN HOMOLOG A"/>
    <property type="match status" value="1"/>
</dbReference>
<evidence type="ECO:0000256" key="3">
    <source>
        <dbReference type="ARBA" id="ARBA00023054"/>
    </source>
</evidence>
<keyword evidence="2" id="KW-0677">Repeat</keyword>
<dbReference type="PROSITE" id="PS50294">
    <property type="entry name" value="WD_REPEATS_REGION"/>
    <property type="match status" value="1"/>
</dbReference>
<dbReference type="InterPro" id="IPR001680">
    <property type="entry name" value="WD40_rpt"/>
</dbReference>
<evidence type="ECO:0000256" key="2">
    <source>
        <dbReference type="ARBA" id="ARBA00022737"/>
    </source>
</evidence>
<dbReference type="InterPro" id="IPR015943">
    <property type="entry name" value="WD40/YVTN_repeat-like_dom_sf"/>
</dbReference>
<sequence>MNGLVGVHSAVVNSLSFHPSGNYLVTASNDSTLKILDLLEGRLLYTLHGHQVRQSLLYSNVQTHNKLGKFVLEPFMAKNLLRTSLHKMMVIVLIIIFEIMTVLKGRPMEREGECHDFGVSSLPVLVMVWKTNFDAADYGDILKTQKSDTTVDGTHHTLQSEMDCGVHLKKTKPQDSGRNHAQQEEETSLANTLEHIMGQLDVLTQTVSILEQRLTLTEDKLKECLENQQKIIQNKMS</sequence>
<keyword evidence="1 5" id="KW-0853">WD repeat</keyword>
<evidence type="ECO:0000256" key="5">
    <source>
        <dbReference type="PROSITE-ProRule" id="PRU00221"/>
    </source>
</evidence>
<dbReference type="SUPFAM" id="SSF50978">
    <property type="entry name" value="WD40 repeat-like"/>
    <property type="match status" value="1"/>
</dbReference>
<dbReference type="GO" id="GO:0060271">
    <property type="term" value="P:cilium assembly"/>
    <property type="evidence" value="ECO:0007669"/>
    <property type="project" value="TreeGrafter"/>
</dbReference>
<dbReference type="AlphaFoldDB" id="A0AAN7NNE8"/>
<evidence type="ECO:0000313" key="6">
    <source>
        <dbReference type="EMBL" id="KAK4814956.1"/>
    </source>
</evidence>
<proteinExistence type="predicted"/>
<feature type="repeat" description="WD" evidence="5">
    <location>
        <begin position="5"/>
        <end position="46"/>
    </location>
</feature>
<organism evidence="6 7">
    <name type="scientific">Mycteria americana</name>
    <name type="common">Wood stork</name>
    <dbReference type="NCBI Taxonomy" id="33587"/>
    <lineage>
        <taxon>Eukaryota</taxon>
        <taxon>Metazoa</taxon>
        <taxon>Chordata</taxon>
        <taxon>Craniata</taxon>
        <taxon>Vertebrata</taxon>
        <taxon>Euteleostomi</taxon>
        <taxon>Archelosauria</taxon>
        <taxon>Archosauria</taxon>
        <taxon>Dinosauria</taxon>
        <taxon>Saurischia</taxon>
        <taxon>Theropoda</taxon>
        <taxon>Coelurosauria</taxon>
        <taxon>Aves</taxon>
        <taxon>Neognathae</taxon>
        <taxon>Neoaves</taxon>
        <taxon>Aequornithes</taxon>
        <taxon>Ciconiiformes</taxon>
        <taxon>Ciconiidae</taxon>
        <taxon>Mycteria</taxon>
    </lineage>
</organism>
<keyword evidence="3" id="KW-0175">Coiled coil</keyword>